<protein>
    <submittedName>
        <fullName evidence="2">Type III secretion protein</fullName>
    </submittedName>
</protein>
<reference evidence="2" key="1">
    <citation type="submission" date="2017-02" db="UniProtKB">
        <authorList>
            <consortium name="WormBaseParasite"/>
        </authorList>
    </citation>
    <scope>IDENTIFICATION</scope>
</reference>
<name>A0A0M3HHL8_ASCLU</name>
<evidence type="ECO:0000313" key="1">
    <source>
        <dbReference type="Proteomes" id="UP000036681"/>
    </source>
</evidence>
<organism evidence="1 2">
    <name type="scientific">Ascaris lumbricoides</name>
    <name type="common">Giant roundworm</name>
    <dbReference type="NCBI Taxonomy" id="6252"/>
    <lineage>
        <taxon>Eukaryota</taxon>
        <taxon>Metazoa</taxon>
        <taxon>Ecdysozoa</taxon>
        <taxon>Nematoda</taxon>
        <taxon>Chromadorea</taxon>
        <taxon>Rhabditida</taxon>
        <taxon>Spirurina</taxon>
        <taxon>Ascaridomorpha</taxon>
        <taxon>Ascaridoidea</taxon>
        <taxon>Ascarididae</taxon>
        <taxon>Ascaris</taxon>
    </lineage>
</organism>
<sequence>MHEVYDVNRLNFQDHTKVLLGKFGGVNSSLFQHCFKASSDGQCSSMIAADVENYVRTYLDADSAKTLDRTTRQITESIRLNEQLLKRNESILKEYLTKNGF</sequence>
<dbReference type="Gene3D" id="1.25.50.20">
    <property type="match status" value="1"/>
</dbReference>
<keyword evidence="1" id="KW-1185">Reference proteome</keyword>
<evidence type="ECO:0000313" key="2">
    <source>
        <dbReference type="WBParaSite" id="ALUE_0000101301-mRNA-1"/>
    </source>
</evidence>
<dbReference type="WBParaSite" id="ALUE_0000101301-mRNA-1">
    <property type="protein sequence ID" value="ALUE_0000101301-mRNA-1"/>
    <property type="gene ID" value="ALUE_0000101301"/>
</dbReference>
<dbReference type="Proteomes" id="UP000036681">
    <property type="component" value="Unplaced"/>
</dbReference>
<accession>A0A0M3HHL8</accession>
<proteinExistence type="predicted"/>
<dbReference type="AlphaFoldDB" id="A0A0M3HHL8"/>